<feature type="non-terminal residue" evidence="1">
    <location>
        <position position="227"/>
    </location>
</feature>
<evidence type="ECO:0000313" key="1">
    <source>
        <dbReference type="EMBL" id="GAI53444.1"/>
    </source>
</evidence>
<organism evidence="1">
    <name type="scientific">marine sediment metagenome</name>
    <dbReference type="NCBI Taxonomy" id="412755"/>
    <lineage>
        <taxon>unclassified sequences</taxon>
        <taxon>metagenomes</taxon>
        <taxon>ecological metagenomes</taxon>
    </lineage>
</organism>
<accession>X1RCY0</accession>
<dbReference type="EMBL" id="BARV01036389">
    <property type="protein sequence ID" value="GAI53444.1"/>
    <property type="molecule type" value="Genomic_DNA"/>
</dbReference>
<gene>
    <name evidence="1" type="ORF">S06H3_56558</name>
</gene>
<protein>
    <submittedName>
        <fullName evidence="1">Uncharacterized protein</fullName>
    </submittedName>
</protein>
<proteinExistence type="predicted"/>
<dbReference type="AlphaFoldDB" id="X1RCY0"/>
<dbReference type="Gene3D" id="2.60.120.260">
    <property type="entry name" value="Galactose-binding domain-like"/>
    <property type="match status" value="1"/>
</dbReference>
<sequence length="227" mass="23832">MLRVLLIIASLTVVVRGSGYDSGNVLSNGGFEKGDLSEAANNGMGRYPWFSGNSGGNTIAATSKKSNSGVFSLEWNPIGWNVKDDGTVEDASTFIVVSCGRYSSGGADAIRFSGFVNTSLLKPKLSVQVILANDTFSRWNVDTILFAGVAGWQQFNVTMPVSSQDKFIFAAFKALGAAGVGAGSSAVYIDGLSLVYTGKTSKAPIKTVETVQSIAAVVGDRPFLYGR</sequence>
<name>X1RCY0_9ZZZZ</name>
<reference evidence="1" key="1">
    <citation type="journal article" date="2014" name="Front. Microbiol.">
        <title>High frequency of phylogenetically diverse reductive dehalogenase-homologous genes in deep subseafloor sedimentary metagenomes.</title>
        <authorList>
            <person name="Kawai M."/>
            <person name="Futagami T."/>
            <person name="Toyoda A."/>
            <person name="Takaki Y."/>
            <person name="Nishi S."/>
            <person name="Hori S."/>
            <person name="Arai W."/>
            <person name="Tsubouchi T."/>
            <person name="Morono Y."/>
            <person name="Uchiyama I."/>
            <person name="Ito T."/>
            <person name="Fujiyama A."/>
            <person name="Inagaki F."/>
            <person name="Takami H."/>
        </authorList>
    </citation>
    <scope>NUCLEOTIDE SEQUENCE</scope>
    <source>
        <strain evidence="1">Expedition CK06-06</strain>
    </source>
</reference>
<comment type="caution">
    <text evidence="1">The sequence shown here is derived from an EMBL/GenBank/DDBJ whole genome shotgun (WGS) entry which is preliminary data.</text>
</comment>